<sequence>MMTNEQRINMEKMLDEAMPLIDKLRILREYIIAEKELEDQIGSIKDNIEGLFIRYLQPQPYTTAINDIGTLQRSQNQIMDLLHRTMDKEQIVLQNLPSYHLAVNTMMQKLKKLLKILRGTFQKLLSTLTEDVSIQEQLVEMQNDLISRLIELSNRGHSGSQCTRLNLKVMSARQQQFTEGSDDLKNGRSHLIALQNAYDELEGIPDTDSLRQKIIDEISTLSEQYDDVERKLEDRLDMLNKFDEIADNVNKKLMDLEIMYIN</sequence>
<dbReference type="Pfam" id="PF24531">
    <property type="entry name" value="ANC1_spectrin"/>
    <property type="match status" value="1"/>
</dbReference>
<evidence type="ECO:0000313" key="2">
    <source>
        <dbReference type="Proteomes" id="UP000095285"/>
    </source>
</evidence>
<name>A0A1I7VRP7_LOALO</name>
<feature type="domain" description="Nuclear anchorage protein 1 spectrin repeat" evidence="1">
    <location>
        <begin position="33"/>
        <end position="138"/>
    </location>
</feature>
<dbReference type="AlphaFoldDB" id="A0A1I7VRP7"/>
<reference evidence="3" key="2">
    <citation type="submission" date="2016-11" db="UniProtKB">
        <authorList>
            <consortium name="WormBaseParasite"/>
        </authorList>
    </citation>
    <scope>IDENTIFICATION</scope>
</reference>
<keyword evidence="2" id="KW-1185">Reference proteome</keyword>
<dbReference type="STRING" id="7209.A0A1I7VRP7"/>
<evidence type="ECO:0000313" key="3">
    <source>
        <dbReference type="WBParaSite" id="EN70_5546"/>
    </source>
</evidence>
<organism evidence="2 3">
    <name type="scientific">Loa loa</name>
    <name type="common">Eye worm</name>
    <name type="synonym">Filaria loa</name>
    <dbReference type="NCBI Taxonomy" id="7209"/>
    <lineage>
        <taxon>Eukaryota</taxon>
        <taxon>Metazoa</taxon>
        <taxon>Ecdysozoa</taxon>
        <taxon>Nematoda</taxon>
        <taxon>Chromadorea</taxon>
        <taxon>Rhabditida</taxon>
        <taxon>Spirurina</taxon>
        <taxon>Spiruromorpha</taxon>
        <taxon>Filarioidea</taxon>
        <taxon>Onchocercidae</taxon>
        <taxon>Loa</taxon>
    </lineage>
</organism>
<reference evidence="2" key="1">
    <citation type="submission" date="2012-04" db="EMBL/GenBank/DDBJ databases">
        <title>The Genome Sequence of Loa loa.</title>
        <authorList>
            <consortium name="The Broad Institute Genome Sequencing Platform"/>
            <consortium name="Broad Institute Genome Sequencing Center for Infectious Disease"/>
            <person name="Nutman T.B."/>
            <person name="Fink D.L."/>
            <person name="Russ C."/>
            <person name="Young S."/>
            <person name="Zeng Q."/>
            <person name="Gargeya S."/>
            <person name="Alvarado L."/>
            <person name="Berlin A."/>
            <person name="Chapman S.B."/>
            <person name="Chen Z."/>
            <person name="Freedman E."/>
            <person name="Gellesch M."/>
            <person name="Goldberg J."/>
            <person name="Griggs A."/>
            <person name="Gujja S."/>
            <person name="Heilman E.R."/>
            <person name="Heiman D."/>
            <person name="Howarth C."/>
            <person name="Mehta T."/>
            <person name="Neiman D."/>
            <person name="Pearson M."/>
            <person name="Roberts A."/>
            <person name="Saif S."/>
            <person name="Shea T."/>
            <person name="Shenoy N."/>
            <person name="Sisk P."/>
            <person name="Stolte C."/>
            <person name="Sykes S."/>
            <person name="White J."/>
            <person name="Yandava C."/>
            <person name="Haas B."/>
            <person name="Henn M.R."/>
            <person name="Nusbaum C."/>
            <person name="Birren B."/>
        </authorList>
    </citation>
    <scope>NUCLEOTIDE SEQUENCE [LARGE SCALE GENOMIC DNA]</scope>
</reference>
<dbReference type="Proteomes" id="UP000095285">
    <property type="component" value="Unassembled WGS sequence"/>
</dbReference>
<dbReference type="InterPro" id="IPR057132">
    <property type="entry name" value="ANC1_spectrin_dom"/>
</dbReference>
<dbReference type="WBParaSite" id="EN70_5546">
    <property type="protein sequence ID" value="EN70_5546"/>
    <property type="gene ID" value="EN70_5546"/>
</dbReference>
<accession>A0A1I7VRP7</accession>
<evidence type="ECO:0000259" key="1">
    <source>
        <dbReference type="Pfam" id="PF24531"/>
    </source>
</evidence>
<protein>
    <submittedName>
        <fullName evidence="3">Dynactin subunit 2</fullName>
    </submittedName>
</protein>
<proteinExistence type="predicted"/>